<accession>A0A367RKZ3</accession>
<comment type="caution">
    <text evidence="1">The sequence shown here is derived from an EMBL/GenBank/DDBJ whole genome shotgun (WGS) entry which is preliminary data.</text>
</comment>
<name>A0A367RKZ3_NOSPU</name>
<dbReference type="Proteomes" id="UP000252085">
    <property type="component" value="Unassembled WGS sequence"/>
</dbReference>
<evidence type="ECO:0000313" key="2">
    <source>
        <dbReference type="Proteomes" id="UP000252085"/>
    </source>
</evidence>
<dbReference type="AlphaFoldDB" id="A0A367RKZ3"/>
<evidence type="ECO:0000313" key="1">
    <source>
        <dbReference type="EMBL" id="RCJ36561.1"/>
    </source>
</evidence>
<protein>
    <submittedName>
        <fullName evidence="1">Uncharacterized protein</fullName>
    </submittedName>
</protein>
<organism evidence="1 2">
    <name type="scientific">Nostoc punctiforme NIES-2108</name>
    <dbReference type="NCBI Taxonomy" id="1356359"/>
    <lineage>
        <taxon>Bacteria</taxon>
        <taxon>Bacillati</taxon>
        <taxon>Cyanobacteriota</taxon>
        <taxon>Cyanophyceae</taxon>
        <taxon>Nostocales</taxon>
        <taxon>Nostocaceae</taxon>
        <taxon>Nostoc</taxon>
    </lineage>
</organism>
<proteinExistence type="predicted"/>
<reference evidence="1 2" key="1">
    <citation type="submission" date="2016-04" db="EMBL/GenBank/DDBJ databases">
        <authorList>
            <person name="Evans L.H."/>
            <person name="Alamgir A."/>
            <person name="Owens N."/>
            <person name="Weber N.D."/>
            <person name="Virtaneva K."/>
            <person name="Barbian K."/>
            <person name="Babar A."/>
            <person name="Rosenke K."/>
        </authorList>
    </citation>
    <scope>NUCLEOTIDE SEQUENCE [LARGE SCALE GENOMIC DNA]</scope>
    <source>
        <strain evidence="1">NIES-2108</strain>
    </source>
</reference>
<dbReference type="EMBL" id="LXQE01000148">
    <property type="protein sequence ID" value="RCJ36561.1"/>
    <property type="molecule type" value="Genomic_DNA"/>
</dbReference>
<sequence length="234" mass="27167">MRKSIFRKHFNSYKASTTRHAIALYYVLCASRREGTFSAASLAQNELSSTSAMSSKMSYPLVPHRPYPHWADAYQINLGDRFDFWLQPGQPVKYEIRIEQTTRSGVTYTSGMKIGFVVDKVTHSPDIQYYSGTTLTNLLRLIKSLISKRQSERGLELSHRKLYLWLLVRRKESRRQHRSSPNRMRKLCLNRQGNRGLQLQCWGNMCICALGEVVALQEMMRRFPLNSSKVTKVR</sequence>
<gene>
    <name evidence="1" type="ORF">A6769_15640</name>
</gene>